<comment type="similarity">
    <text evidence="3">Belongs to the gas vesicle GvpF/GvpL family.</text>
</comment>
<evidence type="ECO:0000313" key="5">
    <source>
        <dbReference type="Proteomes" id="UP000243650"/>
    </source>
</evidence>
<keyword evidence="1" id="KW-0304">Gas vesicle</keyword>
<comment type="subcellular location">
    <subcellularLocation>
        <location evidence="2">Gas vesicle</location>
    </subcellularLocation>
</comment>
<dbReference type="AlphaFoldDB" id="A0A2P6MIQ8"/>
<dbReference type="EMBL" id="PVNS01000004">
    <property type="protein sequence ID" value="PRO66182.1"/>
    <property type="molecule type" value="Genomic_DNA"/>
</dbReference>
<sequence>MVKSWYVYGYTNRKPEEAFVYPGIDGEPVQFVSEGELFAAATEVDAEEFQPERLQEKVEEPVWVQEKAAHHHQVVQKIFENVPVLPVSFGTVFASKPLLPEEKESYLQSRLKEVDGREEWKVKLFLHVETWMNHADSAREMEESIAGLSKGKQFFARKKLQQDLRARAEQEAEERASELFHAVASCAEKAERKKTWEKQVSGRREEMAANDVFLFYGEEQLNEAASRIKAFKEEEEKLGRGLIVEVSGPWPPYHFAAAETT</sequence>
<proteinExistence type="inferred from homology"/>
<dbReference type="InterPro" id="IPR009430">
    <property type="entry name" value="GvpL/GvpF"/>
</dbReference>
<evidence type="ECO:0000256" key="2">
    <source>
        <dbReference type="ARBA" id="ARBA00035108"/>
    </source>
</evidence>
<evidence type="ECO:0008006" key="6">
    <source>
        <dbReference type="Google" id="ProtNLM"/>
    </source>
</evidence>
<dbReference type="GO" id="GO:0031412">
    <property type="term" value="P:gas vesicle organization"/>
    <property type="evidence" value="ECO:0007669"/>
    <property type="project" value="InterPro"/>
</dbReference>
<dbReference type="GO" id="GO:0031411">
    <property type="term" value="C:gas vesicle"/>
    <property type="evidence" value="ECO:0007669"/>
    <property type="project" value="UniProtKB-SubCell"/>
</dbReference>
<comment type="caution">
    <text evidence="4">The sequence shown here is derived from an EMBL/GenBank/DDBJ whole genome shotgun (WGS) entry which is preliminary data.</text>
</comment>
<dbReference type="Pfam" id="PF06386">
    <property type="entry name" value="GvpL_GvpF"/>
    <property type="match status" value="1"/>
</dbReference>
<protein>
    <recommendedName>
        <fullName evidence="6">Gas vesicle protein GvpL</fullName>
    </recommendedName>
</protein>
<dbReference type="OrthoDB" id="146444at2"/>
<dbReference type="PANTHER" id="PTHR36852">
    <property type="entry name" value="PROTEIN GVPL 2"/>
    <property type="match status" value="1"/>
</dbReference>
<organism evidence="4 5">
    <name type="scientific">Alkalicoccus urumqiensis</name>
    <name type="common">Bacillus urumqiensis</name>
    <dbReference type="NCBI Taxonomy" id="1548213"/>
    <lineage>
        <taxon>Bacteria</taxon>
        <taxon>Bacillati</taxon>
        <taxon>Bacillota</taxon>
        <taxon>Bacilli</taxon>
        <taxon>Bacillales</taxon>
        <taxon>Bacillaceae</taxon>
        <taxon>Alkalicoccus</taxon>
    </lineage>
</organism>
<gene>
    <name evidence="4" type="ORF">C6I21_05100</name>
</gene>
<dbReference type="PANTHER" id="PTHR36852:SF1">
    <property type="entry name" value="PROTEIN GVPL 2"/>
    <property type="match status" value="1"/>
</dbReference>
<evidence type="ECO:0000313" key="4">
    <source>
        <dbReference type="EMBL" id="PRO66182.1"/>
    </source>
</evidence>
<keyword evidence="5" id="KW-1185">Reference proteome</keyword>
<evidence type="ECO:0000256" key="3">
    <source>
        <dbReference type="ARBA" id="ARBA00035643"/>
    </source>
</evidence>
<evidence type="ECO:0000256" key="1">
    <source>
        <dbReference type="ARBA" id="ARBA00022987"/>
    </source>
</evidence>
<accession>A0A2P6MIQ8</accession>
<name>A0A2P6MIQ8_ALKUR</name>
<reference evidence="4 5" key="1">
    <citation type="submission" date="2018-03" db="EMBL/GenBank/DDBJ databases">
        <title>Bacillus urumqiensis sp. nov., a moderately haloalkaliphilic bacterium isolated from a salt lake.</title>
        <authorList>
            <person name="Zhao B."/>
            <person name="Liao Z."/>
        </authorList>
    </citation>
    <scope>NUCLEOTIDE SEQUENCE [LARGE SCALE GENOMIC DNA]</scope>
    <source>
        <strain evidence="4 5">BZ-SZ-XJ18</strain>
    </source>
</reference>
<dbReference type="Proteomes" id="UP000243650">
    <property type="component" value="Unassembled WGS sequence"/>
</dbReference>